<dbReference type="Proteomes" id="UP000250235">
    <property type="component" value="Unassembled WGS sequence"/>
</dbReference>
<keyword evidence="2" id="KW-1185">Reference proteome</keyword>
<evidence type="ECO:0000313" key="1">
    <source>
        <dbReference type="EMBL" id="KZV44945.1"/>
    </source>
</evidence>
<dbReference type="AlphaFoldDB" id="A0A2Z7CE38"/>
<evidence type="ECO:0000313" key="2">
    <source>
        <dbReference type="Proteomes" id="UP000250235"/>
    </source>
</evidence>
<dbReference type="EMBL" id="KQ996462">
    <property type="protein sequence ID" value="KZV44945.1"/>
    <property type="molecule type" value="Genomic_DNA"/>
</dbReference>
<organism evidence="1 2">
    <name type="scientific">Dorcoceras hygrometricum</name>
    <dbReference type="NCBI Taxonomy" id="472368"/>
    <lineage>
        <taxon>Eukaryota</taxon>
        <taxon>Viridiplantae</taxon>
        <taxon>Streptophyta</taxon>
        <taxon>Embryophyta</taxon>
        <taxon>Tracheophyta</taxon>
        <taxon>Spermatophyta</taxon>
        <taxon>Magnoliopsida</taxon>
        <taxon>eudicotyledons</taxon>
        <taxon>Gunneridae</taxon>
        <taxon>Pentapetalae</taxon>
        <taxon>asterids</taxon>
        <taxon>lamiids</taxon>
        <taxon>Lamiales</taxon>
        <taxon>Gesneriaceae</taxon>
        <taxon>Didymocarpoideae</taxon>
        <taxon>Trichosporeae</taxon>
        <taxon>Loxocarpinae</taxon>
        <taxon>Dorcoceras</taxon>
    </lineage>
</organism>
<name>A0A2Z7CE38_9LAMI</name>
<gene>
    <name evidence="1" type="ORF">F511_27258</name>
</gene>
<accession>A0A2Z7CE38</accession>
<proteinExistence type="predicted"/>
<reference evidence="1 2" key="1">
    <citation type="journal article" date="2015" name="Proc. Natl. Acad. Sci. U.S.A.">
        <title>The resurrection genome of Boea hygrometrica: A blueprint for survival of dehydration.</title>
        <authorList>
            <person name="Xiao L."/>
            <person name="Yang G."/>
            <person name="Zhang L."/>
            <person name="Yang X."/>
            <person name="Zhao S."/>
            <person name="Ji Z."/>
            <person name="Zhou Q."/>
            <person name="Hu M."/>
            <person name="Wang Y."/>
            <person name="Chen M."/>
            <person name="Xu Y."/>
            <person name="Jin H."/>
            <person name="Xiao X."/>
            <person name="Hu G."/>
            <person name="Bao F."/>
            <person name="Hu Y."/>
            <person name="Wan P."/>
            <person name="Li L."/>
            <person name="Deng X."/>
            <person name="Kuang T."/>
            <person name="Xiang C."/>
            <person name="Zhu J.K."/>
            <person name="Oliver M.J."/>
            <person name="He Y."/>
        </authorList>
    </citation>
    <scope>NUCLEOTIDE SEQUENCE [LARGE SCALE GENOMIC DNA]</scope>
    <source>
        <strain evidence="2">cv. XS01</strain>
    </source>
</reference>
<protein>
    <submittedName>
        <fullName evidence="1">Tetrahydrocannabinolic acid synthase-like</fullName>
    </submittedName>
</protein>
<sequence>MNICPSHTHKVPIPGKLCPKRKVNPLRVKPLAHWLIQRVKPCISQRLIGSYRLVGKSMDMHEVRGRGPCNGLIPKANALFPSLSFDKKSSASHSPSIKA</sequence>